<keyword evidence="3" id="KW-1185">Reference proteome</keyword>
<feature type="compositionally biased region" description="Basic residues" evidence="1">
    <location>
        <begin position="189"/>
        <end position="201"/>
    </location>
</feature>
<reference evidence="2 3" key="1">
    <citation type="submission" date="2024-01" db="EMBL/GenBank/DDBJ databases">
        <title>The genome of the rayed Mediterranean limpet Patella caerulea (Linnaeus, 1758).</title>
        <authorList>
            <person name="Anh-Thu Weber A."/>
            <person name="Halstead-Nussloch G."/>
        </authorList>
    </citation>
    <scope>NUCLEOTIDE SEQUENCE [LARGE SCALE GENOMIC DNA]</scope>
    <source>
        <strain evidence="2">AATW-2023a</strain>
        <tissue evidence="2">Whole specimen</tissue>
    </source>
</reference>
<feature type="compositionally biased region" description="Basic residues" evidence="1">
    <location>
        <begin position="39"/>
        <end position="49"/>
    </location>
</feature>
<sequence length="211" mass="23486">MMMATPPKAVHDPLYNFETHFPEKLSRLHFNHELSGSFKRSKRKQRTAGRYKTQPITFDEIQEVDEPPPAAEEPKTRAENLKSANQPFSRSIDGLLPKVLGPRPEAGVAKEAPSCVMKRMSPLRLPGANFKAKSPIPELEERLKGEESVSPTTDKSPEIKSDKSPTSLNPDNEGNTQKPPIPSPNMAPRRQKVTAKAKKRQKADGKEGEDT</sequence>
<dbReference type="Pfam" id="PF15766">
    <property type="entry name" value="DUF4695"/>
    <property type="match status" value="1"/>
</dbReference>
<feature type="compositionally biased region" description="Basic and acidic residues" evidence="1">
    <location>
        <begin position="202"/>
        <end position="211"/>
    </location>
</feature>
<gene>
    <name evidence="2" type="ORF">SNE40_018796</name>
</gene>
<comment type="caution">
    <text evidence="2">The sequence shown here is derived from an EMBL/GenBank/DDBJ whole genome shotgun (WGS) entry which is preliminary data.</text>
</comment>
<name>A0AAN8J8A3_PATCE</name>
<dbReference type="Proteomes" id="UP001347796">
    <property type="component" value="Unassembled WGS sequence"/>
</dbReference>
<organism evidence="2 3">
    <name type="scientific">Patella caerulea</name>
    <name type="common">Rayed Mediterranean limpet</name>
    <dbReference type="NCBI Taxonomy" id="87958"/>
    <lineage>
        <taxon>Eukaryota</taxon>
        <taxon>Metazoa</taxon>
        <taxon>Spiralia</taxon>
        <taxon>Lophotrochozoa</taxon>
        <taxon>Mollusca</taxon>
        <taxon>Gastropoda</taxon>
        <taxon>Patellogastropoda</taxon>
        <taxon>Patelloidea</taxon>
        <taxon>Patellidae</taxon>
        <taxon>Patella</taxon>
    </lineage>
</organism>
<dbReference type="AlphaFoldDB" id="A0AAN8J8A3"/>
<evidence type="ECO:0000313" key="2">
    <source>
        <dbReference type="EMBL" id="KAK6170389.1"/>
    </source>
</evidence>
<accession>A0AAN8J8A3</accession>
<evidence type="ECO:0000313" key="3">
    <source>
        <dbReference type="Proteomes" id="UP001347796"/>
    </source>
</evidence>
<evidence type="ECO:0000256" key="1">
    <source>
        <dbReference type="SAM" id="MobiDB-lite"/>
    </source>
</evidence>
<proteinExistence type="predicted"/>
<dbReference type="InterPro" id="IPR031521">
    <property type="entry name" value="DUF4695"/>
</dbReference>
<feature type="region of interest" description="Disordered" evidence="1">
    <location>
        <begin position="33"/>
        <end position="211"/>
    </location>
</feature>
<dbReference type="EMBL" id="JAZGQO010000014">
    <property type="protein sequence ID" value="KAK6170389.1"/>
    <property type="molecule type" value="Genomic_DNA"/>
</dbReference>
<protein>
    <submittedName>
        <fullName evidence="2">Uncharacterized protein</fullName>
    </submittedName>
</protein>
<feature type="compositionally biased region" description="Polar residues" evidence="1">
    <location>
        <begin position="164"/>
        <end position="178"/>
    </location>
</feature>